<gene>
    <name evidence="1" type="ORF">F2P81_019570</name>
</gene>
<proteinExistence type="predicted"/>
<evidence type="ECO:0000313" key="1">
    <source>
        <dbReference type="EMBL" id="KAF0028483.1"/>
    </source>
</evidence>
<reference evidence="1 2" key="1">
    <citation type="submission" date="2019-06" db="EMBL/GenBank/DDBJ databases">
        <title>Draft genomes of female and male turbot (Scophthalmus maximus).</title>
        <authorList>
            <person name="Xu H."/>
            <person name="Xu X.-W."/>
            <person name="Shao C."/>
            <person name="Chen S."/>
        </authorList>
    </citation>
    <scope>NUCLEOTIDE SEQUENCE [LARGE SCALE GENOMIC DNA]</scope>
    <source>
        <strain evidence="1">Ysfricsl-2016a</strain>
        <tissue evidence="1">Blood</tissue>
    </source>
</reference>
<name>A0A6A4S2A5_SCOMX</name>
<dbReference type="AlphaFoldDB" id="A0A6A4S2A5"/>
<evidence type="ECO:0000313" key="2">
    <source>
        <dbReference type="Proteomes" id="UP000438429"/>
    </source>
</evidence>
<dbReference type="EMBL" id="VEVO01000017">
    <property type="protein sequence ID" value="KAF0028483.1"/>
    <property type="molecule type" value="Genomic_DNA"/>
</dbReference>
<comment type="caution">
    <text evidence="1">The sequence shown here is derived from an EMBL/GenBank/DDBJ whole genome shotgun (WGS) entry which is preliminary data.</text>
</comment>
<organism evidence="1 2">
    <name type="scientific">Scophthalmus maximus</name>
    <name type="common">Turbot</name>
    <name type="synonym">Psetta maxima</name>
    <dbReference type="NCBI Taxonomy" id="52904"/>
    <lineage>
        <taxon>Eukaryota</taxon>
        <taxon>Metazoa</taxon>
        <taxon>Chordata</taxon>
        <taxon>Craniata</taxon>
        <taxon>Vertebrata</taxon>
        <taxon>Euteleostomi</taxon>
        <taxon>Actinopterygii</taxon>
        <taxon>Neopterygii</taxon>
        <taxon>Teleostei</taxon>
        <taxon>Neoteleostei</taxon>
        <taxon>Acanthomorphata</taxon>
        <taxon>Carangaria</taxon>
        <taxon>Pleuronectiformes</taxon>
        <taxon>Pleuronectoidei</taxon>
        <taxon>Scophthalmidae</taxon>
        <taxon>Scophthalmus</taxon>
    </lineage>
</organism>
<dbReference type="Proteomes" id="UP000438429">
    <property type="component" value="Unassembled WGS sequence"/>
</dbReference>
<accession>A0A6A4S2A5</accession>
<protein>
    <submittedName>
        <fullName evidence="1">Uncharacterized protein</fullName>
    </submittedName>
</protein>
<sequence length="219" mass="24490">MAVIGSDGEDLRTQFSDLWDIYTSNTSTFGRTLSPAAVRPLSKGWKKRKRESMRYLELGKFKIPSRELYDVPFDRRDGGPISVRQRPEVFNHEPNRGSHERVSPVLQGRKATNIWSWCKLIGELLVHRDDLGDFSINIQNVLTGSVAAAAAGKGKQEVVSSPARRVEGAPVPPLARSDSLIRGKVFRKMSAATFCGHLRPHIAAPRYRVQGSVRTQVHF</sequence>